<dbReference type="Gene3D" id="3.40.309.10">
    <property type="entry name" value="Aldehyde Dehydrogenase, Chain A, domain 2"/>
    <property type="match status" value="1"/>
</dbReference>
<dbReference type="EMBL" id="CP024965">
    <property type="protein sequence ID" value="ATZ18646.1"/>
    <property type="molecule type" value="Genomic_DNA"/>
</dbReference>
<dbReference type="InterPro" id="IPR029510">
    <property type="entry name" value="Ald_DH_CS_GLU"/>
</dbReference>
<accession>A0A2K8NYL7</accession>
<dbReference type="Pfam" id="PF00171">
    <property type="entry name" value="Aldedh"/>
    <property type="match status" value="1"/>
</dbReference>
<dbReference type="PANTHER" id="PTHR42991:SF1">
    <property type="entry name" value="ALDEHYDE DEHYDROGENASE"/>
    <property type="match status" value="1"/>
</dbReference>
<feature type="domain" description="Aldehyde dehydrogenase" evidence="6">
    <location>
        <begin position="15"/>
        <end position="465"/>
    </location>
</feature>
<feature type="active site" evidence="4">
    <location>
        <position position="247"/>
    </location>
</feature>
<evidence type="ECO:0000256" key="4">
    <source>
        <dbReference type="PROSITE-ProRule" id="PRU10007"/>
    </source>
</evidence>
<dbReference type="KEGG" id="esx:ESOMN_v1c02620"/>
<dbReference type="Proteomes" id="UP000232230">
    <property type="component" value="Chromosome"/>
</dbReference>
<dbReference type="Gene3D" id="3.40.605.10">
    <property type="entry name" value="Aldehyde Dehydrogenase, Chain A, domain 1"/>
    <property type="match status" value="1"/>
</dbReference>
<evidence type="ECO:0000256" key="2">
    <source>
        <dbReference type="ARBA" id="ARBA00022857"/>
    </source>
</evidence>
<dbReference type="CDD" id="cd07082">
    <property type="entry name" value="ALDH_F11_NP-GAPDH"/>
    <property type="match status" value="1"/>
</dbReference>
<dbReference type="InterPro" id="IPR016160">
    <property type="entry name" value="Ald_DH_CS_CYS"/>
</dbReference>
<name>A0A2K8NYL7_9MOLU</name>
<proteinExistence type="inferred from homology"/>
<dbReference type="PANTHER" id="PTHR42991">
    <property type="entry name" value="ALDEHYDE DEHYDROGENASE"/>
    <property type="match status" value="1"/>
</dbReference>
<dbReference type="SUPFAM" id="SSF53720">
    <property type="entry name" value="ALDH-like"/>
    <property type="match status" value="1"/>
</dbReference>
<evidence type="ECO:0000256" key="5">
    <source>
        <dbReference type="RuleBase" id="RU003345"/>
    </source>
</evidence>
<evidence type="ECO:0000259" key="6">
    <source>
        <dbReference type="Pfam" id="PF00171"/>
    </source>
</evidence>
<evidence type="ECO:0000256" key="3">
    <source>
        <dbReference type="ARBA" id="ARBA00023002"/>
    </source>
</evidence>
<dbReference type="InterPro" id="IPR016163">
    <property type="entry name" value="Ald_DH_C"/>
</dbReference>
<dbReference type="GO" id="GO:0008911">
    <property type="term" value="F:lactaldehyde dehydrogenase (NAD+) activity"/>
    <property type="evidence" value="ECO:0007669"/>
    <property type="project" value="TreeGrafter"/>
</dbReference>
<reference evidence="7 8" key="1">
    <citation type="submission" date="2017-11" db="EMBL/GenBank/DDBJ databases">
        <title>Genome sequence of Entomoplasma somnilux PYAN-1 (ATCC 49194).</title>
        <authorList>
            <person name="Lo W.-S."/>
            <person name="Gasparich G.E."/>
            <person name="Kuo C.-H."/>
        </authorList>
    </citation>
    <scope>NUCLEOTIDE SEQUENCE [LARGE SCALE GENOMIC DNA]</scope>
    <source>
        <strain evidence="7 8">PYAN-1</strain>
    </source>
</reference>
<dbReference type="RefSeq" id="WP_024863877.1">
    <property type="nucleotide sequence ID" value="NZ_CP024965.1"/>
</dbReference>
<keyword evidence="8" id="KW-1185">Reference proteome</keyword>
<keyword evidence="3 5" id="KW-0560">Oxidoreductase</keyword>
<dbReference type="PROSITE" id="PS00687">
    <property type="entry name" value="ALDEHYDE_DEHYDR_GLU"/>
    <property type="match status" value="1"/>
</dbReference>
<evidence type="ECO:0000256" key="1">
    <source>
        <dbReference type="ARBA" id="ARBA00009986"/>
    </source>
</evidence>
<dbReference type="FunFam" id="3.40.309.10:FF:000022">
    <property type="entry name" value="NADP-dependent glyceraldehyde-3-phosphate dehydrogenase"/>
    <property type="match status" value="1"/>
</dbReference>
<organism evidence="7 8">
    <name type="scientific">Williamsoniiplasma somnilux</name>
    <dbReference type="NCBI Taxonomy" id="215578"/>
    <lineage>
        <taxon>Bacteria</taxon>
        <taxon>Bacillati</taxon>
        <taxon>Mycoplasmatota</taxon>
        <taxon>Mollicutes</taxon>
        <taxon>Entomoplasmatales</taxon>
        <taxon>Williamsoniiplasma</taxon>
    </lineage>
</organism>
<dbReference type="InterPro" id="IPR015590">
    <property type="entry name" value="Aldehyde_DH_dom"/>
</dbReference>
<dbReference type="PROSITE" id="PS00070">
    <property type="entry name" value="ALDEHYDE_DEHYDR_CYS"/>
    <property type="match status" value="1"/>
</dbReference>
<evidence type="ECO:0000313" key="8">
    <source>
        <dbReference type="Proteomes" id="UP000232230"/>
    </source>
</evidence>
<evidence type="ECO:0000313" key="7">
    <source>
        <dbReference type="EMBL" id="ATZ18646.1"/>
    </source>
</evidence>
<gene>
    <name evidence="7" type="primary">gapN</name>
    <name evidence="7" type="ORF">ESOMN_v1c02620</name>
</gene>
<dbReference type="InterPro" id="IPR051020">
    <property type="entry name" value="ALDH-related_metabolic_enz"/>
</dbReference>
<sequence>MYKFDAVINNEFIKTESQLEIINPDGLLVAGTVAALNAEQINQAFQAARAAQKAWESESLLKRISILKKWSNLLLEQKEALAQIIMAEVGKSHSDAVNEVMRSVEYMDATFEEAKRMQPLSLTGQDFGVANKLGTFEHVAKGVGLAISPFNFPINLAMSKIAPALVMGNTLVFKPATAGSLTGSMLGKLAVEAGLPAGVFNVVTGRGREIGDLITQNKEINFINFTGSVDIGHRILDIATSKDIVLELGGKDPALVMDDSDLEKYASEIIVGAFSYSGQRCTAVKRVITTNAIADKLVPILADKIKKLKVGSPKDNAFITPVIDMKSADFIWELIQDSKKDGAKVITGDKREANLIYPTLVDFVTTKMRLAWEEPFGPVLPIIRIDDLQQSIEVINKSNFGLQASIYTKDIAQAIHLAKKIEVGTVNINGKSQRGPDSFPFLGVKDSGQGVQGIHEALLSVTRYKGIVINY</sequence>
<dbReference type="InterPro" id="IPR016162">
    <property type="entry name" value="Ald_DH_N"/>
</dbReference>
<dbReference type="InterPro" id="IPR016161">
    <property type="entry name" value="Ald_DH/histidinol_DH"/>
</dbReference>
<protein>
    <submittedName>
        <fullName evidence="7">Glyceraldehyde-3-phosphate dehydrogenase</fullName>
    </submittedName>
</protein>
<keyword evidence="2" id="KW-0521">NADP</keyword>
<dbReference type="AlphaFoldDB" id="A0A2K8NYL7"/>
<comment type="similarity">
    <text evidence="1 5">Belongs to the aldehyde dehydrogenase family.</text>
</comment>